<keyword evidence="3" id="KW-1185">Reference proteome</keyword>
<organism evidence="2 3">
    <name type="scientific">Cryptolaemus montrouzieri</name>
    <dbReference type="NCBI Taxonomy" id="559131"/>
    <lineage>
        <taxon>Eukaryota</taxon>
        <taxon>Metazoa</taxon>
        <taxon>Ecdysozoa</taxon>
        <taxon>Arthropoda</taxon>
        <taxon>Hexapoda</taxon>
        <taxon>Insecta</taxon>
        <taxon>Pterygota</taxon>
        <taxon>Neoptera</taxon>
        <taxon>Endopterygota</taxon>
        <taxon>Coleoptera</taxon>
        <taxon>Polyphaga</taxon>
        <taxon>Cucujiformia</taxon>
        <taxon>Coccinelloidea</taxon>
        <taxon>Coccinellidae</taxon>
        <taxon>Scymninae</taxon>
        <taxon>Scymnini</taxon>
        <taxon>Cryptolaemus</taxon>
    </lineage>
</organism>
<feature type="compositionally biased region" description="Basic and acidic residues" evidence="1">
    <location>
        <begin position="201"/>
        <end position="212"/>
    </location>
</feature>
<evidence type="ECO:0000256" key="1">
    <source>
        <dbReference type="SAM" id="MobiDB-lite"/>
    </source>
</evidence>
<sequence length="287" mass="33409">MNQIVSPSSSVTPIMLTNNLSTSISIIDIENIQDINGTGCQMNIEDVHKKHNIKIFSNKANNRQSVNPRNTRVFQSRRVQVCPYFFMNRNHKHKHPIEMRTVQLNENKKEHTSCAKREVDYNNNQSYPDVNIHLISMVLPHLKKSLIVSKTGEFPTNKKKFLIPQTTIGDGTQNNSKLSKNSHKTKSQKFGNSQKKSSKHVVQDKMETKSSHISNKIKEIRLADSKIISSKNLKTKNNPTKRIKEIDMMKNKCKHQNKNSYRYDHPKQRLQIISQIYQHFLKKLIYY</sequence>
<reference evidence="2 3" key="1">
    <citation type="journal article" date="2021" name="BMC Biol.">
        <title>Horizontally acquired antibacterial genes associated with adaptive radiation of ladybird beetles.</title>
        <authorList>
            <person name="Li H.S."/>
            <person name="Tang X.F."/>
            <person name="Huang Y.H."/>
            <person name="Xu Z.Y."/>
            <person name="Chen M.L."/>
            <person name="Du X.Y."/>
            <person name="Qiu B.Y."/>
            <person name="Chen P.T."/>
            <person name="Zhang W."/>
            <person name="Slipinski A."/>
            <person name="Escalona H.E."/>
            <person name="Waterhouse R.M."/>
            <person name="Zwick A."/>
            <person name="Pang H."/>
        </authorList>
    </citation>
    <scope>NUCLEOTIDE SEQUENCE [LARGE SCALE GENOMIC DNA]</scope>
    <source>
        <strain evidence="2">SYSU2018</strain>
    </source>
</reference>
<feature type="compositionally biased region" description="Polar residues" evidence="1">
    <location>
        <begin position="165"/>
        <end position="179"/>
    </location>
</feature>
<dbReference type="EMBL" id="JABFTP020000165">
    <property type="protein sequence ID" value="KAL3285382.1"/>
    <property type="molecule type" value="Genomic_DNA"/>
</dbReference>
<evidence type="ECO:0000313" key="2">
    <source>
        <dbReference type="EMBL" id="KAL3285382.1"/>
    </source>
</evidence>
<gene>
    <name evidence="2" type="ORF">HHI36_019488</name>
</gene>
<comment type="caution">
    <text evidence="2">The sequence shown here is derived from an EMBL/GenBank/DDBJ whole genome shotgun (WGS) entry which is preliminary data.</text>
</comment>
<dbReference type="Proteomes" id="UP001516400">
    <property type="component" value="Unassembled WGS sequence"/>
</dbReference>
<accession>A0ABD2P380</accession>
<dbReference type="AlphaFoldDB" id="A0ABD2P380"/>
<evidence type="ECO:0000313" key="3">
    <source>
        <dbReference type="Proteomes" id="UP001516400"/>
    </source>
</evidence>
<proteinExistence type="predicted"/>
<feature type="region of interest" description="Disordered" evidence="1">
    <location>
        <begin position="165"/>
        <end position="212"/>
    </location>
</feature>
<name>A0ABD2P380_9CUCU</name>
<protein>
    <submittedName>
        <fullName evidence="2">Uncharacterized protein</fullName>
    </submittedName>
</protein>